<dbReference type="InterPro" id="IPR036163">
    <property type="entry name" value="HMA_dom_sf"/>
</dbReference>
<dbReference type="NCBIfam" id="TIGR01494">
    <property type="entry name" value="ATPase_P-type"/>
    <property type="match status" value="1"/>
</dbReference>
<dbReference type="AlphaFoldDB" id="A0A2S6GVW9"/>
<evidence type="ECO:0000256" key="4">
    <source>
        <dbReference type="ARBA" id="ARBA00022723"/>
    </source>
</evidence>
<dbReference type="Pfam" id="PF00403">
    <property type="entry name" value="HMA"/>
    <property type="match status" value="1"/>
</dbReference>
<sequence>MKASDTGSLTHGKVVHALNRRVRIIAPILRKDPERACVLEILLQKREGIEKVRTVPDIASIVIHFDPDKLPKTKLLSLLDALLANLGKKTTTVFNNATQLIPAEGDEHLAEQEFNLSVDGMSCVSCALLIEMLLNRDPRISSANVNYATETATVTGRTTKENVCMLIGNMGYKAQNLDSLAQRQIMIAREKQRLIDARRRAILAGVLSLPVMIIGMTAPTSRFWHWTQHLLATPIVLWAGWPFFDKAVKLARQRATNMDSLIAMGVGASYGYSVASLLAGKRGQYFDSATGIIAFVLIGRYLEEKAKGKAHEAIRSLVDLQPQNATVMHGNKKVLISVDQVHVNDILLIRPGEKIPTDGIVIDGLSTVDESMITGESLPVVKEHGHHLVGGCINGNGVLKMRVTAVGTDTVLANIIHMVDQAQSSKLPIQKTVDRISAVFVPSVIAVSSLTFLAWLSVGVGFRIAFSNAVAVLLIACPCSLGLATPMAIMVGTGQAARRGVYIRNGESLEMASKLTTIVFDKTGTITEGKPRVTDFITLAKKSEERILTLVAAAESGSEHFLAKTIVAYAQEHHVSPVKVEAFTNVPGHGIHARVDGCDVLIGNRSWLEESGVDLKTLAKRALPLAEQGKTPVYVSVDGKVAALFGIADQPRANAGEAIERLRKLGLKPMMVTGDTEQTARYIAEQVGIDTVIANAKPDRKLEIVRELQAQGNKVGMIGDGINDAPALASADVSFAIGTGTDVAIETADLTLVSGDISKVADVMELSGETLRVIKQNLFWALGYNTIAIPVAALGKLNPMIASGAMALSSISVVLNSLRLQRK</sequence>
<dbReference type="CDD" id="cd00371">
    <property type="entry name" value="HMA"/>
    <property type="match status" value="1"/>
</dbReference>
<dbReference type="PANTHER" id="PTHR43520">
    <property type="entry name" value="ATP7, ISOFORM B"/>
    <property type="match status" value="1"/>
</dbReference>
<dbReference type="GO" id="GO:0016887">
    <property type="term" value="F:ATP hydrolysis activity"/>
    <property type="evidence" value="ECO:0007669"/>
    <property type="project" value="InterPro"/>
</dbReference>
<keyword evidence="10" id="KW-1003">Cell membrane</keyword>
<dbReference type="Gene3D" id="3.40.50.1000">
    <property type="entry name" value="HAD superfamily/HAD-like"/>
    <property type="match status" value="1"/>
</dbReference>
<gene>
    <name evidence="12" type="ORF">B0F88_110150</name>
</gene>
<keyword evidence="7" id="KW-1278">Translocase</keyword>
<feature type="transmembrane region" description="Helical" evidence="10">
    <location>
        <begin position="436"/>
        <end position="458"/>
    </location>
</feature>
<evidence type="ECO:0000256" key="3">
    <source>
        <dbReference type="ARBA" id="ARBA00022692"/>
    </source>
</evidence>
<evidence type="ECO:0000256" key="6">
    <source>
        <dbReference type="ARBA" id="ARBA00022840"/>
    </source>
</evidence>
<dbReference type="PROSITE" id="PS01047">
    <property type="entry name" value="HMA_1"/>
    <property type="match status" value="1"/>
</dbReference>
<dbReference type="SFLD" id="SFLDF00027">
    <property type="entry name" value="p-type_atpase"/>
    <property type="match status" value="1"/>
</dbReference>
<dbReference type="InterPro" id="IPR023299">
    <property type="entry name" value="ATPase_P-typ_cyto_dom_N"/>
</dbReference>
<keyword evidence="3 10" id="KW-0812">Transmembrane</keyword>
<dbReference type="RefSeq" id="WP_104424433.1">
    <property type="nucleotide sequence ID" value="NZ_PTIY01000010.1"/>
</dbReference>
<dbReference type="SFLD" id="SFLDG00002">
    <property type="entry name" value="C1.7:_P-type_atpase_like"/>
    <property type="match status" value="1"/>
</dbReference>
<dbReference type="SFLD" id="SFLDS00003">
    <property type="entry name" value="Haloacid_Dehalogenase"/>
    <property type="match status" value="1"/>
</dbReference>
<dbReference type="PANTHER" id="PTHR43520:SF8">
    <property type="entry name" value="P-TYPE CU(+) TRANSPORTER"/>
    <property type="match status" value="1"/>
</dbReference>
<dbReference type="Gene3D" id="3.30.70.100">
    <property type="match status" value="1"/>
</dbReference>
<dbReference type="GO" id="GO:0055070">
    <property type="term" value="P:copper ion homeostasis"/>
    <property type="evidence" value="ECO:0007669"/>
    <property type="project" value="TreeGrafter"/>
</dbReference>
<protein>
    <submittedName>
        <fullName evidence="12">Cu+-exporting ATPase</fullName>
    </submittedName>
</protein>
<keyword evidence="8 10" id="KW-1133">Transmembrane helix</keyword>
<reference evidence="12 13" key="1">
    <citation type="submission" date="2018-02" db="EMBL/GenBank/DDBJ databases">
        <title>Subsurface microbial communities from deep shales in Ohio and West Virginia, USA.</title>
        <authorList>
            <person name="Wrighton K."/>
        </authorList>
    </citation>
    <scope>NUCLEOTIDE SEQUENCE [LARGE SCALE GENOMIC DNA]</scope>
    <source>
        <strain evidence="12 13">OWC-G53F</strain>
    </source>
</reference>
<evidence type="ECO:0000256" key="9">
    <source>
        <dbReference type="ARBA" id="ARBA00023136"/>
    </source>
</evidence>
<dbReference type="InterPro" id="IPR008250">
    <property type="entry name" value="ATPase_P-typ_transduc_dom_A_sf"/>
</dbReference>
<dbReference type="InterPro" id="IPR018303">
    <property type="entry name" value="ATPase_P-typ_P_site"/>
</dbReference>
<keyword evidence="6 10" id="KW-0067">ATP-binding</keyword>
<dbReference type="InterPro" id="IPR059000">
    <property type="entry name" value="ATPase_P-type_domA"/>
</dbReference>
<evidence type="ECO:0000313" key="12">
    <source>
        <dbReference type="EMBL" id="PPK69364.1"/>
    </source>
</evidence>
<dbReference type="SUPFAM" id="SSF81665">
    <property type="entry name" value="Calcium ATPase, transmembrane domain M"/>
    <property type="match status" value="1"/>
</dbReference>
<evidence type="ECO:0000259" key="11">
    <source>
        <dbReference type="PROSITE" id="PS50846"/>
    </source>
</evidence>
<dbReference type="GO" id="GO:0005886">
    <property type="term" value="C:plasma membrane"/>
    <property type="evidence" value="ECO:0007669"/>
    <property type="project" value="UniProtKB-SubCell"/>
</dbReference>
<dbReference type="CDD" id="cd02094">
    <property type="entry name" value="P-type_ATPase_Cu-like"/>
    <property type="match status" value="1"/>
</dbReference>
<dbReference type="GO" id="GO:0005524">
    <property type="term" value="F:ATP binding"/>
    <property type="evidence" value="ECO:0007669"/>
    <property type="project" value="UniProtKB-UniRule"/>
</dbReference>
<dbReference type="NCBIfam" id="TIGR01511">
    <property type="entry name" value="ATPase-IB1_Cu"/>
    <property type="match status" value="1"/>
</dbReference>
<accession>A0A2S6GVW9</accession>
<keyword evidence="9 10" id="KW-0472">Membrane</keyword>
<dbReference type="GO" id="GO:0005507">
    <property type="term" value="F:copper ion binding"/>
    <property type="evidence" value="ECO:0007669"/>
    <property type="project" value="TreeGrafter"/>
</dbReference>
<dbReference type="EMBL" id="PTIY01000010">
    <property type="protein sequence ID" value="PPK69364.1"/>
    <property type="molecule type" value="Genomic_DNA"/>
</dbReference>
<evidence type="ECO:0000256" key="8">
    <source>
        <dbReference type="ARBA" id="ARBA00022989"/>
    </source>
</evidence>
<dbReference type="PROSITE" id="PS50846">
    <property type="entry name" value="HMA_2"/>
    <property type="match status" value="1"/>
</dbReference>
<feature type="transmembrane region" description="Helical" evidence="10">
    <location>
        <begin position="777"/>
        <end position="794"/>
    </location>
</feature>
<dbReference type="GO" id="GO:0043682">
    <property type="term" value="F:P-type divalent copper transporter activity"/>
    <property type="evidence" value="ECO:0007669"/>
    <property type="project" value="TreeGrafter"/>
</dbReference>
<dbReference type="InterPro" id="IPR006121">
    <property type="entry name" value="HMA_dom"/>
</dbReference>
<feature type="transmembrane region" description="Helical" evidence="10">
    <location>
        <begin position="201"/>
        <end position="220"/>
    </location>
</feature>
<dbReference type="SUPFAM" id="SSF55008">
    <property type="entry name" value="HMA, heavy metal-associated domain"/>
    <property type="match status" value="1"/>
</dbReference>
<dbReference type="PRINTS" id="PR00943">
    <property type="entry name" value="CUATPASE"/>
</dbReference>
<dbReference type="InterPro" id="IPR017969">
    <property type="entry name" value="Heavy-metal-associated_CS"/>
</dbReference>
<feature type="transmembrane region" description="Helical" evidence="10">
    <location>
        <begin position="800"/>
        <end position="818"/>
    </location>
</feature>
<dbReference type="InterPro" id="IPR023214">
    <property type="entry name" value="HAD_sf"/>
</dbReference>
<dbReference type="FunFam" id="2.70.150.10:FF:000002">
    <property type="entry name" value="Copper-transporting ATPase 1, putative"/>
    <property type="match status" value="1"/>
</dbReference>
<comment type="caution">
    <text evidence="12">The sequence shown here is derived from an EMBL/GenBank/DDBJ whole genome shotgun (WGS) entry which is preliminary data.</text>
</comment>
<feature type="transmembrane region" description="Helical" evidence="10">
    <location>
        <begin position="226"/>
        <end position="244"/>
    </location>
</feature>
<evidence type="ECO:0000256" key="10">
    <source>
        <dbReference type="RuleBase" id="RU362081"/>
    </source>
</evidence>
<proteinExistence type="inferred from homology"/>
<dbReference type="Gene3D" id="3.40.1110.10">
    <property type="entry name" value="Calcium-transporting ATPase, cytoplasmic domain N"/>
    <property type="match status" value="1"/>
</dbReference>
<dbReference type="NCBIfam" id="TIGR01525">
    <property type="entry name" value="ATPase-IB_hvy"/>
    <property type="match status" value="1"/>
</dbReference>
<dbReference type="InterPro" id="IPR001757">
    <property type="entry name" value="P_typ_ATPase"/>
</dbReference>
<dbReference type="Gene3D" id="2.70.150.10">
    <property type="entry name" value="Calcium-transporting ATPase, cytoplasmic transduction domain A"/>
    <property type="match status" value="1"/>
</dbReference>
<name>A0A2S6GVW9_9GAMM</name>
<dbReference type="PRINTS" id="PR00119">
    <property type="entry name" value="CATATPASE"/>
</dbReference>
<dbReference type="InterPro" id="IPR044492">
    <property type="entry name" value="P_typ_ATPase_HD_dom"/>
</dbReference>
<feature type="domain" description="HMA" evidence="11">
    <location>
        <begin position="112"/>
        <end position="175"/>
    </location>
</feature>
<evidence type="ECO:0000256" key="7">
    <source>
        <dbReference type="ARBA" id="ARBA00022967"/>
    </source>
</evidence>
<dbReference type="GO" id="GO:0012505">
    <property type="term" value="C:endomembrane system"/>
    <property type="evidence" value="ECO:0007669"/>
    <property type="project" value="UniProtKB-SubCell"/>
</dbReference>
<organism evidence="12 13">
    <name type="scientific">Methylobacter tundripaludum</name>
    <dbReference type="NCBI Taxonomy" id="173365"/>
    <lineage>
        <taxon>Bacteria</taxon>
        <taxon>Pseudomonadati</taxon>
        <taxon>Pseudomonadota</taxon>
        <taxon>Gammaproteobacteria</taxon>
        <taxon>Methylococcales</taxon>
        <taxon>Methylococcaceae</taxon>
        <taxon>Methylobacter</taxon>
    </lineage>
</organism>
<dbReference type="OrthoDB" id="9814270at2"/>
<comment type="similarity">
    <text evidence="2 10">Belongs to the cation transport ATPase (P-type) (TC 3.A.3) family. Type IB subfamily.</text>
</comment>
<dbReference type="InterPro" id="IPR023298">
    <property type="entry name" value="ATPase_P-typ_TM_dom_sf"/>
</dbReference>
<dbReference type="InterPro" id="IPR036412">
    <property type="entry name" value="HAD-like_sf"/>
</dbReference>
<dbReference type="InterPro" id="IPR027256">
    <property type="entry name" value="P-typ_ATPase_IB"/>
</dbReference>
<feature type="transmembrane region" description="Helical" evidence="10">
    <location>
        <begin position="464"/>
        <end position="489"/>
    </location>
</feature>
<dbReference type="SUPFAM" id="SSF81653">
    <property type="entry name" value="Calcium ATPase, transduction domain A"/>
    <property type="match status" value="1"/>
</dbReference>
<comment type="subcellular location">
    <subcellularLocation>
        <location evidence="10">Cell membrane</location>
    </subcellularLocation>
    <subcellularLocation>
        <location evidence="1">Endomembrane system</location>
        <topology evidence="1">Multi-pass membrane protein</topology>
    </subcellularLocation>
</comment>
<evidence type="ECO:0000256" key="2">
    <source>
        <dbReference type="ARBA" id="ARBA00006024"/>
    </source>
</evidence>
<dbReference type="Pfam" id="PF00702">
    <property type="entry name" value="Hydrolase"/>
    <property type="match status" value="1"/>
</dbReference>
<dbReference type="SUPFAM" id="SSF56784">
    <property type="entry name" value="HAD-like"/>
    <property type="match status" value="1"/>
</dbReference>
<dbReference type="Pfam" id="PF00122">
    <property type="entry name" value="E1-E2_ATPase"/>
    <property type="match status" value="1"/>
</dbReference>
<evidence type="ECO:0000313" key="13">
    <source>
        <dbReference type="Proteomes" id="UP000238071"/>
    </source>
</evidence>
<dbReference type="Proteomes" id="UP000238071">
    <property type="component" value="Unassembled WGS sequence"/>
</dbReference>
<evidence type="ECO:0000256" key="5">
    <source>
        <dbReference type="ARBA" id="ARBA00022741"/>
    </source>
</evidence>
<evidence type="ECO:0000256" key="1">
    <source>
        <dbReference type="ARBA" id="ARBA00004127"/>
    </source>
</evidence>
<keyword evidence="4 10" id="KW-0479">Metal-binding</keyword>
<keyword evidence="5 10" id="KW-0547">Nucleotide-binding</keyword>
<keyword evidence="13" id="KW-1185">Reference proteome</keyword>
<dbReference type="PROSITE" id="PS00154">
    <property type="entry name" value="ATPASE_E1_E2"/>
    <property type="match status" value="1"/>
</dbReference>